<evidence type="ECO:0000256" key="6">
    <source>
        <dbReference type="ARBA" id="ARBA00023029"/>
    </source>
</evidence>
<dbReference type="InterPro" id="IPR013825">
    <property type="entry name" value="Topo_IA_cen_sub2"/>
</dbReference>
<dbReference type="InterPro" id="IPR000380">
    <property type="entry name" value="Topo_IA"/>
</dbReference>
<dbReference type="GO" id="GO:0043597">
    <property type="term" value="C:cytoplasmic replication fork"/>
    <property type="evidence" value="ECO:0007669"/>
    <property type="project" value="TreeGrafter"/>
</dbReference>
<feature type="compositionally biased region" description="Basic residues" evidence="13">
    <location>
        <begin position="637"/>
        <end position="652"/>
    </location>
</feature>
<dbReference type="GO" id="GO:0003917">
    <property type="term" value="F:DNA topoisomerase type I (single strand cut, ATP-independent) activity"/>
    <property type="evidence" value="ECO:0007669"/>
    <property type="project" value="UniProtKB-EC"/>
</dbReference>
<dbReference type="InterPro" id="IPR013497">
    <property type="entry name" value="Topo_IA_cen"/>
</dbReference>
<evidence type="ECO:0000256" key="1">
    <source>
        <dbReference type="ARBA" id="ARBA00000213"/>
    </source>
</evidence>
<evidence type="ECO:0000256" key="13">
    <source>
        <dbReference type="SAM" id="MobiDB-lite"/>
    </source>
</evidence>
<evidence type="ECO:0000256" key="4">
    <source>
        <dbReference type="ARBA" id="ARBA00022723"/>
    </source>
</evidence>
<evidence type="ECO:0000256" key="9">
    <source>
        <dbReference type="ARBA" id="ARBA00030003"/>
    </source>
</evidence>
<comment type="caution">
    <text evidence="16">The sequence shown here is derived from an EMBL/GenBank/DDBJ whole genome shotgun (WGS) entry which is preliminary data.</text>
</comment>
<accession>A0A4V5NWI8</accession>
<dbReference type="PROSITE" id="PS50880">
    <property type="entry name" value="TOPRIM"/>
    <property type="match status" value="1"/>
</dbReference>
<dbReference type="Gene3D" id="2.70.20.10">
    <property type="entry name" value="Topoisomerase I, domain 3"/>
    <property type="match status" value="1"/>
</dbReference>
<dbReference type="InterPro" id="IPR023405">
    <property type="entry name" value="Topo_IA_core_domain"/>
</dbReference>
<dbReference type="SMART" id="SM00436">
    <property type="entry name" value="TOP1Bc"/>
    <property type="match status" value="1"/>
</dbReference>
<evidence type="ECO:0000313" key="16">
    <source>
        <dbReference type="EMBL" id="TKB58278.1"/>
    </source>
</evidence>
<dbReference type="Gene3D" id="1.10.290.10">
    <property type="entry name" value="Topoisomerase I, domain 4"/>
    <property type="match status" value="1"/>
</dbReference>
<dbReference type="CDD" id="cd00186">
    <property type="entry name" value="TOP1Ac"/>
    <property type="match status" value="1"/>
</dbReference>
<evidence type="ECO:0000256" key="2">
    <source>
        <dbReference type="ARBA" id="ARBA00009446"/>
    </source>
</evidence>
<organism evidence="16 17">
    <name type="scientific">Ferrimonas aestuarii</name>
    <dbReference type="NCBI Taxonomy" id="2569539"/>
    <lineage>
        <taxon>Bacteria</taxon>
        <taxon>Pseudomonadati</taxon>
        <taxon>Pseudomonadota</taxon>
        <taxon>Gammaproteobacteria</taxon>
        <taxon>Alteromonadales</taxon>
        <taxon>Ferrimonadaceae</taxon>
        <taxon>Ferrimonas</taxon>
    </lineage>
</organism>
<dbReference type="SMART" id="SM00437">
    <property type="entry name" value="TOP1Ac"/>
    <property type="match status" value="1"/>
</dbReference>
<dbReference type="PROSITE" id="PS00396">
    <property type="entry name" value="TOPO_IA_1"/>
    <property type="match status" value="1"/>
</dbReference>
<dbReference type="PROSITE" id="PS52039">
    <property type="entry name" value="TOPO_IA_2"/>
    <property type="match status" value="1"/>
</dbReference>
<feature type="domain" description="Topo IA-type catalytic" evidence="15">
    <location>
        <begin position="155"/>
        <end position="620"/>
    </location>
</feature>
<evidence type="ECO:0000256" key="12">
    <source>
        <dbReference type="ARBA" id="ARBA00032877"/>
    </source>
</evidence>
<evidence type="ECO:0000256" key="5">
    <source>
        <dbReference type="ARBA" id="ARBA00022842"/>
    </source>
</evidence>
<dbReference type="FunFam" id="1.10.290.10:FF:000004">
    <property type="entry name" value="DNA topoisomerase 3"/>
    <property type="match status" value="1"/>
</dbReference>
<feature type="domain" description="Toprim" evidence="14">
    <location>
        <begin position="1"/>
        <end position="139"/>
    </location>
</feature>
<dbReference type="InterPro" id="IPR023406">
    <property type="entry name" value="Topo_IA_AS"/>
</dbReference>
<dbReference type="SUPFAM" id="SSF56712">
    <property type="entry name" value="Prokaryotic type I DNA topoisomerase"/>
    <property type="match status" value="1"/>
</dbReference>
<dbReference type="Gene3D" id="3.40.50.140">
    <property type="match status" value="1"/>
</dbReference>
<dbReference type="SMART" id="SM00493">
    <property type="entry name" value="TOPRIM"/>
    <property type="match status" value="1"/>
</dbReference>
<dbReference type="AlphaFoldDB" id="A0A4V5NWI8"/>
<feature type="region of interest" description="Disordered" evidence="13">
    <location>
        <begin position="451"/>
        <end position="482"/>
    </location>
</feature>
<dbReference type="Pfam" id="PF01131">
    <property type="entry name" value="Topoisom_bac"/>
    <property type="match status" value="1"/>
</dbReference>
<evidence type="ECO:0000256" key="11">
    <source>
        <dbReference type="ARBA" id="ARBA00032235"/>
    </source>
</evidence>
<dbReference type="InterPro" id="IPR003602">
    <property type="entry name" value="Topo_IA_DNA-bd_dom"/>
</dbReference>
<keyword evidence="17" id="KW-1185">Reference proteome</keyword>
<dbReference type="GO" id="GO:0003677">
    <property type="term" value="F:DNA binding"/>
    <property type="evidence" value="ECO:0007669"/>
    <property type="project" value="UniProtKB-KW"/>
</dbReference>
<dbReference type="NCBIfam" id="NF005829">
    <property type="entry name" value="PRK07726.1"/>
    <property type="match status" value="1"/>
</dbReference>
<dbReference type="CDD" id="cd03362">
    <property type="entry name" value="TOPRIM_TopoIA_TopoIII"/>
    <property type="match status" value="1"/>
</dbReference>
<dbReference type="NCBIfam" id="TIGR01056">
    <property type="entry name" value="topB"/>
    <property type="match status" value="1"/>
</dbReference>
<keyword evidence="7" id="KW-0238">DNA-binding</keyword>
<dbReference type="Gene3D" id="1.10.460.10">
    <property type="entry name" value="Topoisomerase I, domain 2"/>
    <property type="match status" value="1"/>
</dbReference>
<evidence type="ECO:0000256" key="10">
    <source>
        <dbReference type="ARBA" id="ARBA00031985"/>
    </source>
</evidence>
<keyword evidence="5" id="KW-0460">Magnesium</keyword>
<evidence type="ECO:0000313" key="17">
    <source>
        <dbReference type="Proteomes" id="UP000305675"/>
    </source>
</evidence>
<dbReference type="FunFam" id="3.40.50.140:FF:000004">
    <property type="entry name" value="DNA topoisomerase 3"/>
    <property type="match status" value="1"/>
</dbReference>
<dbReference type="PANTHER" id="PTHR11390">
    <property type="entry name" value="PROKARYOTIC DNA TOPOISOMERASE"/>
    <property type="match status" value="1"/>
</dbReference>
<dbReference type="PRINTS" id="PR00417">
    <property type="entry name" value="PRTPISMRASEI"/>
</dbReference>
<protein>
    <recommendedName>
        <fullName evidence="3">DNA topoisomerase</fullName>
        <ecNumber evidence="3">5.6.2.1</ecNumber>
    </recommendedName>
    <alternativeName>
        <fullName evidence="12">Omega-protein</fullName>
    </alternativeName>
    <alternativeName>
        <fullName evidence="11">Relaxing enzyme</fullName>
    </alternativeName>
    <alternativeName>
        <fullName evidence="9">Swivelase</fullName>
    </alternativeName>
    <alternativeName>
        <fullName evidence="10">Untwisting enzyme</fullName>
    </alternativeName>
</protein>
<dbReference type="InterPro" id="IPR034144">
    <property type="entry name" value="TOPRIM_TopoIII"/>
</dbReference>
<name>A0A4V5NWI8_9GAMM</name>
<feature type="region of interest" description="Disordered" evidence="13">
    <location>
        <begin position="630"/>
        <end position="666"/>
    </location>
</feature>
<comment type="catalytic activity">
    <reaction evidence="1">
        <text>ATP-independent breakage of single-stranded DNA, followed by passage and rejoining.</text>
        <dbReference type="EC" id="5.6.2.1"/>
    </reaction>
</comment>
<comment type="similarity">
    <text evidence="2">Belongs to the type IA topoisomerase family.</text>
</comment>
<dbReference type="OrthoDB" id="9803554at2"/>
<dbReference type="InterPro" id="IPR006171">
    <property type="entry name" value="TOPRIM_dom"/>
</dbReference>
<evidence type="ECO:0000259" key="14">
    <source>
        <dbReference type="PROSITE" id="PS50880"/>
    </source>
</evidence>
<sequence>MKLYIAEKPSLGRAIAAVLPKPHKKQEGYIELGNGDCVSWCVGHLLEQAEPGDYNDSWQQWREESLPMVPEQWRLKTRKGCHKQLMVLKKLIGQSQQLVHAGDPDREGQLLVDEVIHHLKVPKTKQQAMQRLLVSDLTPAAVTKALSALRPNSEFSSLSVSALARSRADWLYGLNMTRAYTLQGRKVNYSGVLSVGRVQTPLLGLVVRRDKAIEQFQSKAFFEVLAHLQTQDKEPFSAKWCPSEACQPYMDEEGRVLVRKLAETVVRRIDNQPGKVTKVDRKRKSQGAPLPYNLSSLQIDAAKRFGFSAQQVLDIAQSLYERHNLITYPRSDSRHLPKQQHGDAPQVGAAIGNHCSELSQGVTNADFSRRNRAWNDSKVEAHHAIIPTSKGGSAKLSADEAKLYQQIARQYLLQFYSDYRFDETKVEVEVAGGKFAAQSKVPVDLGWKQLMPQKKQPDSASTSNKPGEAAEEQSREHQTQLPHLEVGQSLHCLGGEILDKQTQPPKHFTDATLLAAMTNIASHVSDPKIKAILKETDGLGTEATRAGIIELLFKRGFLIRQGKQIRASDSGRGLIDSLPEIATTPDMTASWESNLEAMVARQFSYQQFMGQLEQTLSQLVIEAKGHIPESLRGVKAPTKRKFKGGAKRKGRSKTSAGTKAGGKGKS</sequence>
<dbReference type="EC" id="5.6.2.1" evidence="3"/>
<dbReference type="GO" id="GO:0006310">
    <property type="term" value="P:DNA recombination"/>
    <property type="evidence" value="ECO:0007669"/>
    <property type="project" value="TreeGrafter"/>
</dbReference>
<dbReference type="RefSeq" id="WP_136861426.1">
    <property type="nucleotide sequence ID" value="NZ_SWCJ01000001.1"/>
</dbReference>
<dbReference type="GO" id="GO:0046872">
    <property type="term" value="F:metal ion binding"/>
    <property type="evidence" value="ECO:0007669"/>
    <property type="project" value="UniProtKB-KW"/>
</dbReference>
<dbReference type="InterPro" id="IPR003601">
    <property type="entry name" value="Topo_IA_2"/>
</dbReference>
<gene>
    <name evidence="16" type="ORF">FCL42_00525</name>
</gene>
<dbReference type="EMBL" id="SWCJ01000001">
    <property type="protein sequence ID" value="TKB58278.1"/>
    <property type="molecule type" value="Genomic_DNA"/>
</dbReference>
<keyword evidence="8 16" id="KW-0413">Isomerase</keyword>
<dbReference type="Pfam" id="PF01751">
    <property type="entry name" value="Toprim"/>
    <property type="match status" value="1"/>
</dbReference>
<dbReference type="Proteomes" id="UP000305675">
    <property type="component" value="Unassembled WGS sequence"/>
</dbReference>
<evidence type="ECO:0000259" key="15">
    <source>
        <dbReference type="PROSITE" id="PS52039"/>
    </source>
</evidence>
<keyword evidence="4" id="KW-0479">Metal-binding</keyword>
<dbReference type="InterPro" id="IPR013824">
    <property type="entry name" value="Topo_IA_cen_sub1"/>
</dbReference>
<dbReference type="InterPro" id="IPR013826">
    <property type="entry name" value="Topo_IA_cen_sub3"/>
</dbReference>
<evidence type="ECO:0000256" key="3">
    <source>
        <dbReference type="ARBA" id="ARBA00012891"/>
    </source>
</evidence>
<dbReference type="GO" id="GO:0006281">
    <property type="term" value="P:DNA repair"/>
    <property type="evidence" value="ECO:0007669"/>
    <property type="project" value="TreeGrafter"/>
</dbReference>
<evidence type="ECO:0000256" key="7">
    <source>
        <dbReference type="ARBA" id="ARBA00023125"/>
    </source>
</evidence>
<proteinExistence type="inferred from homology"/>
<keyword evidence="6" id="KW-0799">Topoisomerase</keyword>
<reference evidence="16 17" key="1">
    <citation type="submission" date="2019-04" db="EMBL/GenBank/DDBJ databases">
        <authorList>
            <person name="Hwang J.C."/>
        </authorList>
    </citation>
    <scope>NUCLEOTIDE SEQUENCE [LARGE SCALE GENOMIC DNA]</scope>
    <source>
        <strain evidence="16 17">IMCC35002</strain>
    </source>
</reference>
<evidence type="ECO:0000256" key="8">
    <source>
        <dbReference type="ARBA" id="ARBA00023235"/>
    </source>
</evidence>
<dbReference type="GO" id="GO:0006265">
    <property type="term" value="P:DNA topological change"/>
    <property type="evidence" value="ECO:0007669"/>
    <property type="project" value="InterPro"/>
</dbReference>
<dbReference type="InterPro" id="IPR005738">
    <property type="entry name" value="TopoIII"/>
</dbReference>
<dbReference type="PANTHER" id="PTHR11390:SF21">
    <property type="entry name" value="DNA TOPOISOMERASE 3-ALPHA"/>
    <property type="match status" value="1"/>
</dbReference>